<organism evidence="4 5">
    <name type="scientific">Pedobacter endophyticus</name>
    <dbReference type="NCBI Taxonomy" id="2789740"/>
    <lineage>
        <taxon>Bacteria</taxon>
        <taxon>Pseudomonadati</taxon>
        <taxon>Bacteroidota</taxon>
        <taxon>Sphingobacteriia</taxon>
        <taxon>Sphingobacteriales</taxon>
        <taxon>Sphingobacteriaceae</taxon>
        <taxon>Pedobacter</taxon>
    </lineage>
</organism>
<name>A0A7U3Q417_9SPHI</name>
<feature type="transmembrane region" description="Helical" evidence="2">
    <location>
        <begin position="26"/>
        <end position="46"/>
    </location>
</feature>
<keyword evidence="2" id="KW-0472">Membrane</keyword>
<dbReference type="PANTHER" id="PTHR30386:SF28">
    <property type="entry name" value="EXPORTED PROTEIN"/>
    <property type="match status" value="1"/>
</dbReference>
<protein>
    <submittedName>
        <fullName evidence="4">HlyD family efflux transporter periplasmic adaptor subunit</fullName>
    </submittedName>
</protein>
<dbReference type="InterPro" id="IPR058982">
    <property type="entry name" value="Beta-barrel_AprE"/>
</dbReference>
<dbReference type="Pfam" id="PF26002">
    <property type="entry name" value="Beta-barrel_AprE"/>
    <property type="match status" value="1"/>
</dbReference>
<dbReference type="RefSeq" id="WP_196097512.1">
    <property type="nucleotide sequence ID" value="NZ_CP064939.1"/>
</dbReference>
<sequence>MSIISETEFNNTSLIFLHQTRVRSQIIYVTVVVAIFAALAALPFLYTAISVTGSGAIQSNIEKAELLAPASGRITEVNLIDNRQVTKGTQLLTIDASLANQQKNLIGNHQSQLQQQLNDALTLLKFKNNPNLQTPLYLAAWQQYTEALQNAANAKEQAFKVYQRYKTLIDKKVVTQAEFEQYHFNYKQALSDYEMVTKKYKTQWQTEANQYRNELRDLKNQNIQINDQVKQYILKAPINGSLQNLTGIQNGSFVYANQKLGEISPDSLLLAFCYVKPADIGLIKKGQQVRFQIDAFNYNQWGLLSGIVLDIANDIIIENQTPYFKVKCKLDQDYLQLKNGYKGHVKKGMTFTARFTVTKRSFYQLLYDNVDDWLNPNGV</sequence>
<proteinExistence type="predicted"/>
<accession>A0A7U3Q417</accession>
<dbReference type="InterPro" id="IPR050739">
    <property type="entry name" value="MFP"/>
</dbReference>
<evidence type="ECO:0000256" key="1">
    <source>
        <dbReference type="SAM" id="Coils"/>
    </source>
</evidence>
<dbReference type="AlphaFoldDB" id="A0A7U3Q417"/>
<feature type="coiled-coil region" evidence="1">
    <location>
        <begin position="201"/>
        <end position="235"/>
    </location>
</feature>
<dbReference type="Gene3D" id="2.40.30.170">
    <property type="match status" value="1"/>
</dbReference>
<keyword evidence="5" id="KW-1185">Reference proteome</keyword>
<feature type="domain" description="AprE-like beta-barrel" evidence="3">
    <location>
        <begin position="273"/>
        <end position="355"/>
    </location>
</feature>
<dbReference type="PANTHER" id="PTHR30386">
    <property type="entry name" value="MEMBRANE FUSION SUBUNIT OF EMRAB-TOLC MULTIDRUG EFFLUX PUMP"/>
    <property type="match status" value="1"/>
</dbReference>
<evidence type="ECO:0000256" key="2">
    <source>
        <dbReference type="SAM" id="Phobius"/>
    </source>
</evidence>
<keyword evidence="2" id="KW-1133">Transmembrane helix</keyword>
<keyword evidence="2" id="KW-0812">Transmembrane</keyword>
<dbReference type="EMBL" id="CP064939">
    <property type="protein sequence ID" value="QPH38205.1"/>
    <property type="molecule type" value="Genomic_DNA"/>
</dbReference>
<dbReference type="KEGG" id="pex:IZT61_13995"/>
<evidence type="ECO:0000313" key="4">
    <source>
        <dbReference type="EMBL" id="QPH38205.1"/>
    </source>
</evidence>
<reference evidence="4 5" key="1">
    <citation type="submission" date="2020-11" db="EMBL/GenBank/DDBJ databases">
        <title>Pedobacter endophytica, an endophytic bacteria isolated form Carex pumila.</title>
        <authorList>
            <person name="Peng Y."/>
            <person name="Jiang L."/>
            <person name="Lee J."/>
        </authorList>
    </citation>
    <scope>NUCLEOTIDE SEQUENCE [LARGE SCALE GENOMIC DNA]</scope>
    <source>
        <strain evidence="4 5">JBR3-12</strain>
    </source>
</reference>
<evidence type="ECO:0000313" key="5">
    <source>
        <dbReference type="Proteomes" id="UP000594759"/>
    </source>
</evidence>
<gene>
    <name evidence="4" type="ORF">IZT61_13995</name>
</gene>
<evidence type="ECO:0000259" key="3">
    <source>
        <dbReference type="Pfam" id="PF26002"/>
    </source>
</evidence>
<keyword evidence="1" id="KW-0175">Coiled coil</keyword>
<dbReference type="Proteomes" id="UP000594759">
    <property type="component" value="Chromosome"/>
</dbReference>